<sequence length="355" mass="40868">MHKIYYIIIQGYAMIIKIKSKFLVIFTAIILCSALAATVFLNSSRSVSVNEEKTFIKWVDFRVCYEAMDKALKADINSVDEEVKLNWIEILSYLGTRYGGNFSRYKSKDMDALIAKLKSGESIESLTKDLKHYDYYFEAYTAVLGGFVGPYEIQIDDENNPGKKIWVQKYGLKAFSPIAGGYYYNHYDDFGNSRSYGFTRSHLGNDLMGSVGTPIVAVETGRIEALGWNQYGGWRIGIRSLDSKRYYYYAHLKKDHPYVKSLKEGDIVHAGDVIGYLGMTGYSRKENVNNINVPHLHFGMQLVFDESQKETLAEIWIDVYKIVNLLNRNKSPVTFNKDTKEFERIYDIRFHNVQQ</sequence>
<dbReference type="AlphaFoldDB" id="A0A644XLC4"/>
<dbReference type="PANTHER" id="PTHR21666">
    <property type="entry name" value="PEPTIDASE-RELATED"/>
    <property type="match status" value="1"/>
</dbReference>
<dbReference type="CDD" id="cd12797">
    <property type="entry name" value="M23_peptidase"/>
    <property type="match status" value="1"/>
</dbReference>
<dbReference type="EMBL" id="VSSQ01002711">
    <property type="protein sequence ID" value="MPM16985.1"/>
    <property type="molecule type" value="Genomic_DNA"/>
</dbReference>
<evidence type="ECO:0000259" key="1">
    <source>
        <dbReference type="Pfam" id="PF01551"/>
    </source>
</evidence>
<accession>A0A644XLC4</accession>
<comment type="caution">
    <text evidence="2">The sequence shown here is derived from an EMBL/GenBank/DDBJ whole genome shotgun (WGS) entry which is preliminary data.</text>
</comment>
<dbReference type="GO" id="GO:0004222">
    <property type="term" value="F:metalloendopeptidase activity"/>
    <property type="evidence" value="ECO:0007669"/>
    <property type="project" value="TreeGrafter"/>
</dbReference>
<dbReference type="InterPro" id="IPR050570">
    <property type="entry name" value="Cell_wall_metabolism_enzyme"/>
</dbReference>
<proteinExistence type="predicted"/>
<protein>
    <recommendedName>
        <fullName evidence="1">M23ase beta-sheet core domain-containing protein</fullName>
    </recommendedName>
</protein>
<dbReference type="PANTHER" id="PTHR21666:SF270">
    <property type="entry name" value="MUREIN HYDROLASE ACTIVATOR ENVC"/>
    <property type="match status" value="1"/>
</dbReference>
<dbReference type="SUPFAM" id="SSF51261">
    <property type="entry name" value="Duplicated hybrid motif"/>
    <property type="match status" value="1"/>
</dbReference>
<name>A0A644XLC4_9ZZZZ</name>
<reference evidence="2" key="1">
    <citation type="submission" date="2019-08" db="EMBL/GenBank/DDBJ databases">
        <authorList>
            <person name="Kucharzyk K."/>
            <person name="Murdoch R.W."/>
            <person name="Higgins S."/>
            <person name="Loffler F."/>
        </authorList>
    </citation>
    <scope>NUCLEOTIDE SEQUENCE</scope>
</reference>
<dbReference type="Pfam" id="PF01551">
    <property type="entry name" value="Peptidase_M23"/>
    <property type="match status" value="1"/>
</dbReference>
<dbReference type="InterPro" id="IPR016047">
    <property type="entry name" value="M23ase_b-sheet_dom"/>
</dbReference>
<organism evidence="2">
    <name type="scientific">bioreactor metagenome</name>
    <dbReference type="NCBI Taxonomy" id="1076179"/>
    <lineage>
        <taxon>unclassified sequences</taxon>
        <taxon>metagenomes</taxon>
        <taxon>ecological metagenomes</taxon>
    </lineage>
</organism>
<feature type="domain" description="M23ase beta-sheet core" evidence="1">
    <location>
        <begin position="201"/>
        <end position="301"/>
    </location>
</feature>
<gene>
    <name evidence="2" type="ORF">SDC9_63367</name>
</gene>
<dbReference type="InterPro" id="IPR011055">
    <property type="entry name" value="Dup_hybrid_motif"/>
</dbReference>
<dbReference type="Gene3D" id="2.70.70.10">
    <property type="entry name" value="Glucose Permease (Domain IIA)"/>
    <property type="match status" value="1"/>
</dbReference>
<evidence type="ECO:0000313" key="2">
    <source>
        <dbReference type="EMBL" id="MPM16985.1"/>
    </source>
</evidence>